<evidence type="ECO:0000313" key="2">
    <source>
        <dbReference type="EMBL" id="CAF4963721.1"/>
    </source>
</evidence>
<comment type="caution">
    <text evidence="1">The sequence shown here is derived from an EMBL/GenBank/DDBJ whole genome shotgun (WGS) entry which is preliminary data.</text>
</comment>
<dbReference type="EMBL" id="CAJOBI010191806">
    <property type="protein sequence ID" value="CAF4963721.1"/>
    <property type="molecule type" value="Genomic_DNA"/>
</dbReference>
<dbReference type="Proteomes" id="UP000676336">
    <property type="component" value="Unassembled WGS sequence"/>
</dbReference>
<organism evidence="1 3">
    <name type="scientific">Rotaria magnacalcarata</name>
    <dbReference type="NCBI Taxonomy" id="392030"/>
    <lineage>
        <taxon>Eukaryota</taxon>
        <taxon>Metazoa</taxon>
        <taxon>Spiralia</taxon>
        <taxon>Gnathifera</taxon>
        <taxon>Rotifera</taxon>
        <taxon>Eurotatoria</taxon>
        <taxon>Bdelloidea</taxon>
        <taxon>Philodinida</taxon>
        <taxon>Philodinidae</taxon>
        <taxon>Rotaria</taxon>
    </lineage>
</organism>
<dbReference type="AlphaFoldDB" id="A0A821J2X5"/>
<proteinExistence type="predicted"/>
<evidence type="ECO:0000313" key="3">
    <source>
        <dbReference type="Proteomes" id="UP000663866"/>
    </source>
</evidence>
<protein>
    <submittedName>
        <fullName evidence="1">Uncharacterized protein</fullName>
    </submittedName>
</protein>
<name>A0A821J2X5_9BILA</name>
<keyword evidence="3" id="KW-1185">Reference proteome</keyword>
<dbReference type="EMBL" id="CAJOBG010103751">
    <property type="protein sequence ID" value="CAF4713708.1"/>
    <property type="molecule type" value="Genomic_DNA"/>
</dbReference>
<dbReference type="Proteomes" id="UP000663866">
    <property type="component" value="Unassembled WGS sequence"/>
</dbReference>
<sequence length="49" mass="5843">PKLIINRVSQEVLLGYLKMKDMNDIENNHVQYQSKQIKSIREESNIQQQ</sequence>
<gene>
    <name evidence="1" type="ORF">OVN521_LOCUS48830</name>
    <name evidence="2" type="ORF">SMN809_LOCUS54760</name>
</gene>
<accession>A0A821J2X5</accession>
<feature type="non-terminal residue" evidence="1">
    <location>
        <position position="1"/>
    </location>
</feature>
<evidence type="ECO:0000313" key="1">
    <source>
        <dbReference type="EMBL" id="CAF4713708.1"/>
    </source>
</evidence>
<reference evidence="1" key="1">
    <citation type="submission" date="2021-02" db="EMBL/GenBank/DDBJ databases">
        <authorList>
            <person name="Nowell W R."/>
        </authorList>
    </citation>
    <scope>NUCLEOTIDE SEQUENCE</scope>
</reference>